<evidence type="ECO:0000256" key="1">
    <source>
        <dbReference type="SAM" id="MobiDB-lite"/>
    </source>
</evidence>
<comment type="caution">
    <text evidence="4">The sequence shown here is derived from an EMBL/GenBank/DDBJ whole genome shotgun (WGS) entry which is preliminary data.</text>
</comment>
<feature type="chain" id="PRO_5046465687" evidence="3">
    <location>
        <begin position="25"/>
        <end position="385"/>
    </location>
</feature>
<name>A0ABS7L9D4_9FIRM</name>
<dbReference type="EMBL" id="VIRV01000019">
    <property type="protein sequence ID" value="MBY0759577.1"/>
    <property type="molecule type" value="Genomic_DNA"/>
</dbReference>
<reference evidence="4 5" key="1">
    <citation type="journal article" date="2020" name="New Microbes New Infect">
        <title>Sellimonas caecigallum sp. nov., description and genome sequence of a new member of the Sellimonas genus isolated from the cecum of feral chicken.</title>
        <authorList>
            <person name="Wongkuna S."/>
            <person name="Ghimire S."/>
            <person name="Antony L."/>
            <person name="Chankhamhaengdecha S."/>
            <person name="Janvilisri T."/>
            <person name="Scaria J."/>
        </authorList>
    </citation>
    <scope>NUCLEOTIDE SEQUENCE [LARGE SCALE GENOMIC DNA]</scope>
    <source>
        <strain evidence="4 5">SW451</strain>
    </source>
</reference>
<sequence>MKKKIQIVPAVLIMLSVLGMSASASGEKETSVTSRFRTGEVRIAIRQETVEEARNLVPGKPVSMPTDIEVQGDSCYVRVRLLTDAKEEIPLTCFGGIPDGWIEKGKYLYYEKPISHGESVKVYKTFALPQSWDQDKIDKENIQIQTEADAVQSRNFEPDFTSDTPWGDTEILEANEPEEGYTFRLMDSDAGLCKVILEGDRIAANPDTFFEDFGDLAPGDVFQGEIQIKNNFPVTETLWMKVAAELESELIQEMHLTITEKSGETVYDDNLDPDSLSKFQFLREYGPGEEDTLSFSLSIPENLDNAYARKNGSMTWTFLGQSAMADPPEQGNSGGDIMPDQKEPVKTGERSISGLFLIFAAAGCTIFGCAYGWIRRKRKEKRRHV</sequence>
<feature type="transmembrane region" description="Helical" evidence="2">
    <location>
        <begin position="352"/>
        <end position="374"/>
    </location>
</feature>
<feature type="region of interest" description="Disordered" evidence="1">
    <location>
        <begin position="323"/>
        <end position="345"/>
    </location>
</feature>
<keyword evidence="5" id="KW-1185">Reference proteome</keyword>
<evidence type="ECO:0000313" key="4">
    <source>
        <dbReference type="EMBL" id="MBY0759577.1"/>
    </source>
</evidence>
<protein>
    <submittedName>
        <fullName evidence="4">Uncharacterized protein</fullName>
    </submittedName>
</protein>
<dbReference type="Proteomes" id="UP000779049">
    <property type="component" value="Unassembled WGS sequence"/>
</dbReference>
<gene>
    <name evidence="4" type="ORF">FLB61_10870</name>
</gene>
<proteinExistence type="predicted"/>
<feature type="signal peptide" evidence="3">
    <location>
        <begin position="1"/>
        <end position="24"/>
    </location>
</feature>
<evidence type="ECO:0000256" key="3">
    <source>
        <dbReference type="SAM" id="SignalP"/>
    </source>
</evidence>
<keyword evidence="2" id="KW-0472">Membrane</keyword>
<keyword evidence="3" id="KW-0732">Signal</keyword>
<dbReference type="RefSeq" id="WP_221920153.1">
    <property type="nucleotide sequence ID" value="NZ_CP173660.1"/>
</dbReference>
<keyword evidence="2" id="KW-0812">Transmembrane</keyword>
<accession>A0ABS7L9D4</accession>
<evidence type="ECO:0000313" key="5">
    <source>
        <dbReference type="Proteomes" id="UP000779049"/>
    </source>
</evidence>
<organism evidence="4 5">
    <name type="scientific">Sellimonas caecigallum</name>
    <dbReference type="NCBI Taxonomy" id="2592333"/>
    <lineage>
        <taxon>Bacteria</taxon>
        <taxon>Bacillati</taxon>
        <taxon>Bacillota</taxon>
        <taxon>Clostridia</taxon>
        <taxon>Lachnospirales</taxon>
        <taxon>Lachnospiraceae</taxon>
        <taxon>Sellimonas</taxon>
    </lineage>
</organism>
<evidence type="ECO:0000256" key="2">
    <source>
        <dbReference type="SAM" id="Phobius"/>
    </source>
</evidence>
<keyword evidence="2" id="KW-1133">Transmembrane helix</keyword>